<feature type="transmembrane region" description="Helical" evidence="6">
    <location>
        <begin position="347"/>
        <end position="371"/>
    </location>
</feature>
<keyword evidence="3" id="KW-0813">Transport</keyword>
<dbReference type="GO" id="GO:0015179">
    <property type="term" value="F:L-amino acid transmembrane transporter activity"/>
    <property type="evidence" value="ECO:0007669"/>
    <property type="project" value="TreeGrafter"/>
</dbReference>
<evidence type="ECO:0000256" key="4">
    <source>
        <dbReference type="ARBA" id="ARBA00022989"/>
    </source>
</evidence>
<protein>
    <recommendedName>
        <fullName evidence="7">Amino acid transporter transmembrane domain-containing protein</fullName>
    </recommendedName>
</protein>
<evidence type="ECO:0000259" key="7">
    <source>
        <dbReference type="Pfam" id="PF01490"/>
    </source>
</evidence>
<evidence type="ECO:0000256" key="5">
    <source>
        <dbReference type="ARBA" id="ARBA00023136"/>
    </source>
</evidence>
<dbReference type="EnsemblPlants" id="Kaladp0016s0205.1.v1.1">
    <property type="protein sequence ID" value="Kaladp0016s0205.1.v1.1"/>
    <property type="gene ID" value="Kaladp0016s0205.v1.1"/>
</dbReference>
<evidence type="ECO:0000313" key="9">
    <source>
        <dbReference type="Proteomes" id="UP000594263"/>
    </source>
</evidence>
<evidence type="ECO:0000313" key="8">
    <source>
        <dbReference type="EnsemblPlants" id="Kaladp0016s0205.1.v1.1"/>
    </source>
</evidence>
<name>A0A7N0T0H7_KALFE</name>
<organism evidence="8 9">
    <name type="scientific">Kalanchoe fedtschenkoi</name>
    <name type="common">Lavender scallops</name>
    <name type="synonym">South American air plant</name>
    <dbReference type="NCBI Taxonomy" id="63787"/>
    <lineage>
        <taxon>Eukaryota</taxon>
        <taxon>Viridiplantae</taxon>
        <taxon>Streptophyta</taxon>
        <taxon>Embryophyta</taxon>
        <taxon>Tracheophyta</taxon>
        <taxon>Spermatophyta</taxon>
        <taxon>Magnoliopsida</taxon>
        <taxon>eudicotyledons</taxon>
        <taxon>Gunneridae</taxon>
        <taxon>Pentapetalae</taxon>
        <taxon>Saxifragales</taxon>
        <taxon>Crassulaceae</taxon>
        <taxon>Kalanchoe</taxon>
    </lineage>
</organism>
<dbReference type="PANTHER" id="PTHR22950:SF529">
    <property type="entry name" value="AMINO ACID TRANSPORTER AVT3B"/>
    <property type="match status" value="1"/>
</dbReference>
<dbReference type="GO" id="GO:0015175">
    <property type="term" value="F:neutral L-amino acid transmembrane transporter activity"/>
    <property type="evidence" value="ECO:0007669"/>
    <property type="project" value="TreeGrafter"/>
</dbReference>
<feature type="transmembrane region" description="Helical" evidence="6">
    <location>
        <begin position="247"/>
        <end position="270"/>
    </location>
</feature>
<feature type="transmembrane region" description="Helical" evidence="6">
    <location>
        <begin position="117"/>
        <end position="139"/>
    </location>
</feature>
<keyword evidence="5 6" id="KW-0472">Membrane</keyword>
<evidence type="ECO:0000256" key="1">
    <source>
        <dbReference type="ARBA" id="ARBA00004141"/>
    </source>
</evidence>
<keyword evidence="3" id="KW-0029">Amino-acid transport</keyword>
<evidence type="ECO:0000256" key="3">
    <source>
        <dbReference type="ARBA" id="ARBA00022970"/>
    </source>
</evidence>
<keyword evidence="2 6" id="KW-0812">Transmembrane</keyword>
<dbReference type="Gramene" id="Kaladp0016s0205.1.v1.1">
    <property type="protein sequence ID" value="Kaladp0016s0205.1.v1.1"/>
    <property type="gene ID" value="Kaladp0016s0205.v1.1"/>
</dbReference>
<feature type="transmembrane region" description="Helical" evidence="6">
    <location>
        <begin position="323"/>
        <end position="341"/>
    </location>
</feature>
<proteinExistence type="predicted"/>
<keyword evidence="4 6" id="KW-1133">Transmembrane helix</keyword>
<dbReference type="Pfam" id="PF01490">
    <property type="entry name" value="Aa_trans"/>
    <property type="match status" value="1"/>
</dbReference>
<dbReference type="OMA" id="FSIKTMI"/>
<dbReference type="Proteomes" id="UP000594263">
    <property type="component" value="Unplaced"/>
</dbReference>
<dbReference type="GO" id="GO:0005774">
    <property type="term" value="C:vacuolar membrane"/>
    <property type="evidence" value="ECO:0007669"/>
    <property type="project" value="TreeGrafter"/>
</dbReference>
<evidence type="ECO:0000256" key="2">
    <source>
        <dbReference type="ARBA" id="ARBA00022692"/>
    </source>
</evidence>
<feature type="transmembrane region" description="Helical" evidence="6">
    <location>
        <begin position="378"/>
        <end position="403"/>
    </location>
</feature>
<dbReference type="InterPro" id="IPR013057">
    <property type="entry name" value="AA_transpt_TM"/>
</dbReference>
<feature type="transmembrane region" description="Helical" evidence="6">
    <location>
        <begin position="36"/>
        <end position="56"/>
    </location>
</feature>
<reference evidence="8" key="1">
    <citation type="submission" date="2021-01" db="UniProtKB">
        <authorList>
            <consortium name="EnsemblPlants"/>
        </authorList>
    </citation>
    <scope>IDENTIFICATION</scope>
</reference>
<comment type="subcellular location">
    <subcellularLocation>
        <location evidence="1">Membrane</location>
        <topology evidence="1">Multi-pass membrane protein</topology>
    </subcellularLocation>
</comment>
<feature type="transmembrane region" description="Helical" evidence="6">
    <location>
        <begin position="62"/>
        <end position="83"/>
    </location>
</feature>
<feature type="transmembrane region" description="Helical" evidence="6">
    <location>
        <begin position="290"/>
        <end position="311"/>
    </location>
</feature>
<accession>A0A7N0T0H7</accession>
<keyword evidence="9" id="KW-1185">Reference proteome</keyword>
<evidence type="ECO:0000256" key="6">
    <source>
        <dbReference type="SAM" id="Phobius"/>
    </source>
</evidence>
<dbReference type="PANTHER" id="PTHR22950">
    <property type="entry name" value="AMINO ACID TRANSPORTER"/>
    <property type="match status" value="1"/>
</dbReference>
<feature type="transmembrane region" description="Helical" evidence="6">
    <location>
        <begin position="214"/>
        <end position="235"/>
    </location>
</feature>
<feature type="domain" description="Amino acid transporter transmembrane" evidence="7">
    <location>
        <begin position="35"/>
        <end position="401"/>
    </location>
</feature>
<dbReference type="AlphaFoldDB" id="A0A7N0T0H7"/>
<sequence>MGFDEQSPPPILLPMIISSNPYHKNRNPLLYSQPKYFANVFTAIVGAGVLGLPYAFKRTGWLTSFFILAPVAALSYHCMILLIRTRRKLETEGVKIASFGELGSAACGPLGRAAVDFMIVFSHAGFCVGYLVFIANSLASLHHHNLVPKAAYVWACFPFQLALNSIPTLTHLAPLGVFAEVVELGAMGMVMADDVAAFQHDRPQVNPFGDESTLFYGIGVAVYAFEGIGMVLPLESEMAEKQSFEKILALSMSFITLTYAAFGLLGYFAFGESTQAIITANLSKGLTGTLVQLGLCVNLFFTFPLMMNPAYEVVERRVGGRCCVAARWGLVLGVSLVALMVRNFADFLSLVGSSFGCALAFVQPAVFHAAVFREELGVVGLAFDGCIVLAGVFFGVCGTWYALQEILSVKV</sequence>